<keyword evidence="3" id="KW-1185">Reference proteome</keyword>
<name>A0A9Q3CUX8_9BASI</name>
<evidence type="ECO:0000313" key="2">
    <source>
        <dbReference type="EMBL" id="MBW0491299.1"/>
    </source>
</evidence>
<proteinExistence type="predicted"/>
<feature type="region of interest" description="Disordered" evidence="1">
    <location>
        <begin position="125"/>
        <end position="155"/>
    </location>
</feature>
<evidence type="ECO:0000256" key="1">
    <source>
        <dbReference type="SAM" id="MobiDB-lite"/>
    </source>
</evidence>
<dbReference type="EMBL" id="AVOT02011011">
    <property type="protein sequence ID" value="MBW0491299.1"/>
    <property type="molecule type" value="Genomic_DNA"/>
</dbReference>
<protein>
    <submittedName>
        <fullName evidence="2">Uncharacterized protein</fullName>
    </submittedName>
</protein>
<organism evidence="2 3">
    <name type="scientific">Austropuccinia psidii MF-1</name>
    <dbReference type="NCBI Taxonomy" id="1389203"/>
    <lineage>
        <taxon>Eukaryota</taxon>
        <taxon>Fungi</taxon>
        <taxon>Dikarya</taxon>
        <taxon>Basidiomycota</taxon>
        <taxon>Pucciniomycotina</taxon>
        <taxon>Pucciniomycetes</taxon>
        <taxon>Pucciniales</taxon>
        <taxon>Sphaerophragmiaceae</taxon>
        <taxon>Austropuccinia</taxon>
    </lineage>
</organism>
<sequence>MSVNCYVSVKVALKSSKITFFQLNPTNHNLHRLRESQPPSIFKSIHHKSSKPFSNQQQLQTKIFKAPIPLNRLQSRANPVIHIQTNTNLFTQSIFSSKLINNNSHHQRKSQLSCSKSYHHQSKAGNLLCPGPFESTNNTTKSRPRRKSTFAIPSTNPLNLITPLQGLSKCLHHCCKYLPSLPHPSSLEDHLIRSKKSSTNTVSSPPHHSVHSSKGPSLASHDVLSESKIRKRTSADIVQRYKESMALL</sequence>
<comment type="caution">
    <text evidence="2">The sequence shown here is derived from an EMBL/GenBank/DDBJ whole genome shotgun (WGS) entry which is preliminary data.</text>
</comment>
<dbReference type="OrthoDB" id="2564267at2759"/>
<gene>
    <name evidence="2" type="ORF">O181_031014</name>
</gene>
<reference evidence="2" key="1">
    <citation type="submission" date="2021-03" db="EMBL/GenBank/DDBJ databases">
        <title>Draft genome sequence of rust myrtle Austropuccinia psidii MF-1, a brazilian biotype.</title>
        <authorList>
            <person name="Quecine M.C."/>
            <person name="Pachon D.M.R."/>
            <person name="Bonatelli M.L."/>
            <person name="Correr F.H."/>
            <person name="Franceschini L.M."/>
            <person name="Leite T.F."/>
            <person name="Margarido G.R.A."/>
            <person name="Almeida C.A."/>
            <person name="Ferrarezi J.A."/>
            <person name="Labate C.A."/>
        </authorList>
    </citation>
    <scope>NUCLEOTIDE SEQUENCE</scope>
    <source>
        <strain evidence="2">MF-1</strain>
    </source>
</reference>
<feature type="region of interest" description="Disordered" evidence="1">
    <location>
        <begin position="191"/>
        <end position="226"/>
    </location>
</feature>
<accession>A0A9Q3CUX8</accession>
<evidence type="ECO:0000313" key="3">
    <source>
        <dbReference type="Proteomes" id="UP000765509"/>
    </source>
</evidence>
<dbReference type="AlphaFoldDB" id="A0A9Q3CUX8"/>
<dbReference type="Proteomes" id="UP000765509">
    <property type="component" value="Unassembled WGS sequence"/>
</dbReference>